<dbReference type="InterPro" id="IPR001375">
    <property type="entry name" value="Peptidase_S9_cat"/>
</dbReference>
<dbReference type="FunFam" id="3.40.50.1820:FF:000028">
    <property type="entry name" value="S9 family peptidase"/>
    <property type="match status" value="1"/>
</dbReference>
<dbReference type="Pfam" id="PF07676">
    <property type="entry name" value="PD40"/>
    <property type="match status" value="1"/>
</dbReference>
<dbReference type="SUPFAM" id="SSF69322">
    <property type="entry name" value="Tricorn protease domain 2"/>
    <property type="match status" value="1"/>
</dbReference>
<sequence>MPFNARTLLSAPRRSAAAPSADGTLALYIQSTYSFETSVKTVEIQVLEIATGKVTVLSSDPKASEPKWLGTGHEVVWLKAGDNGNTTFVVTDADELGKTYAAGTVAGGISNLKLCTLEDDKVAIAVSGLANPDGTLYNPKDAPTSRTTAKIYDSLFVRHWDSYVEAQKNVIWTGVLQKASSKVTERKGRFSLIGLVNVLKDTSLESPIPPFGGSDNFDISPKGVVFVSKDSELDPATHTKCNTYYVPVSSFLETFSATPKQLSVSFLKGAATSPVFSPDGESIAFLQMTEDGYESDKNHIVVFPKVAAEGKGYTLFTDDERGSWDRSPSAIMWSNDGKNIYAQAEDIGRGCLFKIPLNGSLTASLVDSPSKLTDSGTVVDIAPASATSSKLFISSSSLVDNSTFVILDPDSKTDAVQKVSSLTHDGSFFGLSRKQVSELWWKGSDDQPIHAWMMKPSNFSSEKRYPLAYLIHGGPQGAWLDSWGTRWNPAVFAEQGYVVICPNPTGSTSYGKKFTDDIQNSWGGKPYEDLVKGIEYIESSLAFVDKDRMIAAGASYGGYMVNWIQGHELGRRFKALVCHDGVFSMTGQLASEEQYFPLHDLKGPIWEVPENYAQWDPSRFCGNWSTPQLVIHNELDYRLTIAEGLSAFNVLQMRGVESRFLTFPDENHWVLKQENSLVWHRVVLDWINRFVGLPQSSFISATRVSGTTKGADGVESSEDDDGLPRKLGWKAQVRRAGGLRKKVEGLSL</sequence>
<dbReference type="Pfam" id="PF00326">
    <property type="entry name" value="Peptidase_S9"/>
    <property type="match status" value="1"/>
</dbReference>
<evidence type="ECO:0000256" key="1">
    <source>
        <dbReference type="ARBA" id="ARBA00010040"/>
    </source>
</evidence>
<evidence type="ECO:0000256" key="2">
    <source>
        <dbReference type="ARBA" id="ARBA00022670"/>
    </source>
</evidence>
<reference evidence="8 9" key="2">
    <citation type="submission" date="2015-05" db="EMBL/GenBank/DDBJ databases">
        <authorList>
            <person name="Morales-Cruz A."/>
            <person name="Amrine K.C."/>
            <person name="Cantu D."/>
        </authorList>
    </citation>
    <scope>NUCLEOTIDE SEQUENCE [LARGE SCALE GENOMIC DNA]</scope>
    <source>
        <strain evidence="8">UCRPC4</strain>
    </source>
</reference>
<dbReference type="EMBL" id="LCWF01000186">
    <property type="protein sequence ID" value="KKY15475.1"/>
    <property type="molecule type" value="Genomic_DNA"/>
</dbReference>
<evidence type="ECO:0000256" key="5">
    <source>
        <dbReference type="ARBA" id="ARBA00022825"/>
    </source>
</evidence>
<keyword evidence="9" id="KW-1185">Reference proteome</keyword>
<organism evidence="8 9">
    <name type="scientific">Phaeomoniella chlamydospora</name>
    <name type="common">Phaeoacremonium chlamydosporum</name>
    <dbReference type="NCBI Taxonomy" id="158046"/>
    <lineage>
        <taxon>Eukaryota</taxon>
        <taxon>Fungi</taxon>
        <taxon>Dikarya</taxon>
        <taxon>Ascomycota</taxon>
        <taxon>Pezizomycotina</taxon>
        <taxon>Eurotiomycetes</taxon>
        <taxon>Chaetothyriomycetidae</taxon>
        <taxon>Phaeomoniellales</taxon>
        <taxon>Phaeomoniellaceae</taxon>
        <taxon>Phaeomoniella</taxon>
    </lineage>
</organism>
<dbReference type="PANTHER" id="PTHR42776">
    <property type="entry name" value="SERINE PEPTIDASE S9 FAMILY MEMBER"/>
    <property type="match status" value="1"/>
</dbReference>
<evidence type="ECO:0000256" key="4">
    <source>
        <dbReference type="ARBA" id="ARBA00022801"/>
    </source>
</evidence>
<dbReference type="SUPFAM" id="SSF53474">
    <property type="entry name" value="alpha/beta-Hydrolases"/>
    <property type="match status" value="1"/>
</dbReference>
<dbReference type="OrthoDB" id="416344at2759"/>
<feature type="domain" description="Peptidase S9 prolyl oligopeptidase catalytic" evidence="7">
    <location>
        <begin position="483"/>
        <end position="691"/>
    </location>
</feature>
<gene>
    <name evidence="8" type="ORF">UCRPC4_g06342</name>
</gene>
<keyword evidence="2" id="KW-0645">Protease</keyword>
<dbReference type="Gene3D" id="2.120.10.30">
    <property type="entry name" value="TolB, C-terminal domain"/>
    <property type="match status" value="1"/>
</dbReference>
<evidence type="ECO:0000313" key="9">
    <source>
        <dbReference type="Proteomes" id="UP000053317"/>
    </source>
</evidence>
<dbReference type="PANTHER" id="PTHR42776:SF13">
    <property type="entry name" value="DIPEPTIDYL-PEPTIDASE 5"/>
    <property type="match status" value="1"/>
</dbReference>
<dbReference type="InterPro" id="IPR011659">
    <property type="entry name" value="WD40"/>
</dbReference>
<dbReference type="Proteomes" id="UP000053317">
    <property type="component" value="Unassembled WGS sequence"/>
</dbReference>
<keyword evidence="3" id="KW-0732">Signal</keyword>
<evidence type="ECO:0000259" key="7">
    <source>
        <dbReference type="Pfam" id="PF00326"/>
    </source>
</evidence>
<comment type="caution">
    <text evidence="8">The sequence shown here is derived from an EMBL/GenBank/DDBJ whole genome shotgun (WGS) entry which is preliminary data.</text>
</comment>
<keyword evidence="4" id="KW-0378">Hydrolase</keyword>
<evidence type="ECO:0000313" key="8">
    <source>
        <dbReference type="EMBL" id="KKY15475.1"/>
    </source>
</evidence>
<keyword evidence="5" id="KW-0720">Serine protease</keyword>
<evidence type="ECO:0000256" key="6">
    <source>
        <dbReference type="ARBA" id="ARBA00032829"/>
    </source>
</evidence>
<proteinExistence type="inferred from homology"/>
<dbReference type="GO" id="GO:0006508">
    <property type="term" value="P:proteolysis"/>
    <property type="evidence" value="ECO:0007669"/>
    <property type="project" value="UniProtKB-KW"/>
</dbReference>
<dbReference type="InterPro" id="IPR029058">
    <property type="entry name" value="AB_hydrolase_fold"/>
</dbReference>
<dbReference type="AlphaFoldDB" id="A0A0G2GEL9"/>
<dbReference type="InterPro" id="IPR011042">
    <property type="entry name" value="6-blade_b-propeller_TolB-like"/>
</dbReference>
<reference evidence="8 9" key="1">
    <citation type="submission" date="2015-05" db="EMBL/GenBank/DDBJ databases">
        <title>Distinctive expansion of gene families associated with plant cell wall degradation and secondary metabolism in the genomes of grapevine trunk pathogens.</title>
        <authorList>
            <person name="Lawrence D.P."/>
            <person name="Travadon R."/>
            <person name="Rolshausen P.E."/>
            <person name="Baumgartner K."/>
        </authorList>
    </citation>
    <scope>NUCLEOTIDE SEQUENCE [LARGE SCALE GENOMIC DNA]</scope>
    <source>
        <strain evidence="8">UCRPC4</strain>
    </source>
</reference>
<dbReference type="Gene3D" id="3.40.50.1820">
    <property type="entry name" value="alpha/beta hydrolase"/>
    <property type="match status" value="1"/>
</dbReference>
<name>A0A0G2GEL9_PHACM</name>
<comment type="similarity">
    <text evidence="1">Belongs to the peptidase S9C family.</text>
</comment>
<evidence type="ECO:0000256" key="3">
    <source>
        <dbReference type="ARBA" id="ARBA00022729"/>
    </source>
</evidence>
<accession>A0A0G2GEL9</accession>
<dbReference type="GO" id="GO:0004252">
    <property type="term" value="F:serine-type endopeptidase activity"/>
    <property type="evidence" value="ECO:0007669"/>
    <property type="project" value="TreeGrafter"/>
</dbReference>
<protein>
    <recommendedName>
        <fullName evidence="6">Dipeptidyl-peptidase V</fullName>
    </recommendedName>
</protein>